<dbReference type="EMBL" id="JACHIW010000003">
    <property type="protein sequence ID" value="MBB5159932.1"/>
    <property type="molecule type" value="Genomic_DNA"/>
</dbReference>
<dbReference type="RefSeq" id="WP_184732990.1">
    <property type="nucleotide sequence ID" value="NZ_JACHIW010000003.1"/>
</dbReference>
<dbReference type="InterPro" id="IPR036736">
    <property type="entry name" value="ACP-like_sf"/>
</dbReference>
<evidence type="ECO:0000313" key="3">
    <source>
        <dbReference type="Proteomes" id="UP000584374"/>
    </source>
</evidence>
<organism evidence="2 3">
    <name type="scientific">Saccharopolyspora phatthalungensis</name>
    <dbReference type="NCBI Taxonomy" id="664693"/>
    <lineage>
        <taxon>Bacteria</taxon>
        <taxon>Bacillati</taxon>
        <taxon>Actinomycetota</taxon>
        <taxon>Actinomycetes</taxon>
        <taxon>Pseudonocardiales</taxon>
        <taxon>Pseudonocardiaceae</taxon>
        <taxon>Saccharopolyspora</taxon>
    </lineage>
</organism>
<evidence type="ECO:0000259" key="1">
    <source>
        <dbReference type="PROSITE" id="PS50075"/>
    </source>
</evidence>
<protein>
    <submittedName>
        <fullName evidence="2">Clorobiocin biosynthesis protein CloN5</fullName>
    </submittedName>
</protein>
<feature type="domain" description="Carrier" evidence="1">
    <location>
        <begin position="4"/>
        <end position="83"/>
    </location>
</feature>
<gene>
    <name evidence="2" type="ORF">BJ970_007532</name>
</gene>
<reference evidence="2 3" key="1">
    <citation type="submission" date="2020-08" db="EMBL/GenBank/DDBJ databases">
        <title>Sequencing the genomes of 1000 actinobacteria strains.</title>
        <authorList>
            <person name="Klenk H.-P."/>
        </authorList>
    </citation>
    <scope>NUCLEOTIDE SEQUENCE [LARGE SCALE GENOMIC DNA]</scope>
    <source>
        <strain evidence="2 3">DSM 45584</strain>
    </source>
</reference>
<dbReference type="Gene3D" id="1.10.1200.10">
    <property type="entry name" value="ACP-like"/>
    <property type="match status" value="1"/>
</dbReference>
<dbReference type="InterPro" id="IPR009081">
    <property type="entry name" value="PP-bd_ACP"/>
</dbReference>
<accession>A0A840QBL2</accession>
<dbReference type="AlphaFoldDB" id="A0A840QBL2"/>
<proteinExistence type="predicted"/>
<dbReference type="Proteomes" id="UP000584374">
    <property type="component" value="Unassembled WGS sequence"/>
</dbReference>
<comment type="caution">
    <text evidence="2">The sequence shown here is derived from an EMBL/GenBank/DDBJ whole genome shotgun (WGS) entry which is preliminary data.</text>
</comment>
<name>A0A840QBL2_9PSEU</name>
<keyword evidence="3" id="KW-1185">Reference proteome</keyword>
<dbReference type="SUPFAM" id="SSF47336">
    <property type="entry name" value="ACP-like"/>
    <property type="match status" value="1"/>
</dbReference>
<dbReference type="PROSITE" id="PS50075">
    <property type="entry name" value="CARRIER"/>
    <property type="match status" value="1"/>
</dbReference>
<sequence>MRVDEVEDRLCNFIRERLLTDGEPEEFTHITALFEDGVLDSLRLAMLINFIRTELAVEIPYQRVNRDEFHDVHAISTMVADLSEVTPR</sequence>
<evidence type="ECO:0000313" key="2">
    <source>
        <dbReference type="EMBL" id="MBB5159932.1"/>
    </source>
</evidence>